<feature type="domain" description="Helix-hairpin-helix DNA-binding motif class 1" evidence="2">
    <location>
        <begin position="71"/>
        <end position="90"/>
    </location>
</feature>
<dbReference type="GO" id="GO:0003677">
    <property type="term" value="F:DNA binding"/>
    <property type="evidence" value="ECO:0007669"/>
    <property type="project" value="InterPro"/>
</dbReference>
<dbReference type="OrthoDB" id="8687931at2"/>
<evidence type="ECO:0000256" key="1">
    <source>
        <dbReference type="SAM" id="SignalP"/>
    </source>
</evidence>
<dbReference type="EMBL" id="PZKC01000005">
    <property type="protein sequence ID" value="PTD96683.1"/>
    <property type="molecule type" value="Genomic_DNA"/>
</dbReference>
<keyword evidence="1" id="KW-0732">Signal</keyword>
<evidence type="ECO:0000313" key="4">
    <source>
        <dbReference type="Proteomes" id="UP000241193"/>
    </source>
</evidence>
<sequence length="103" mass="10850">MSSTKEVVMKRFLSALLLSAALLPLAAGASTPIDINTADATTLAQINGIGPTKAQAIVDYRNQHGPFKSAAELARVPGIGERTVERIEPQVTVGAQRPTANRQ</sequence>
<dbReference type="AlphaFoldDB" id="A0A2T4IFX4"/>
<evidence type="ECO:0000259" key="2">
    <source>
        <dbReference type="SMART" id="SM00278"/>
    </source>
</evidence>
<dbReference type="InterPro" id="IPR051675">
    <property type="entry name" value="Endo/Exo/Phosphatase_dom_1"/>
</dbReference>
<gene>
    <name evidence="3" type="ORF">C8261_07685</name>
</gene>
<dbReference type="Proteomes" id="UP000241193">
    <property type="component" value="Unassembled WGS sequence"/>
</dbReference>
<feature type="chain" id="PRO_5015420333" evidence="1">
    <location>
        <begin position="30"/>
        <end position="103"/>
    </location>
</feature>
<dbReference type="InterPro" id="IPR003583">
    <property type="entry name" value="Hlx-hairpin-Hlx_DNA-bd_motif"/>
</dbReference>
<reference evidence="3 4" key="2">
    <citation type="submission" date="2018-04" db="EMBL/GenBank/DDBJ databases">
        <title>Thauera lacus sp. nov., isolated from an saline lake in Inner Mongolia, China.</title>
        <authorList>
            <person name="Liang Q.-Y."/>
        </authorList>
    </citation>
    <scope>NUCLEOTIDE SEQUENCE [LARGE SCALE GENOMIC DNA]</scope>
    <source>
        <strain evidence="3 4">D20</strain>
    </source>
</reference>
<dbReference type="NCBIfam" id="TIGR00426">
    <property type="entry name" value="competence protein ComEA helix-hairpin-helix repeat region"/>
    <property type="match status" value="1"/>
</dbReference>
<feature type="domain" description="Helix-hairpin-helix DNA-binding motif class 1" evidence="2">
    <location>
        <begin position="41"/>
        <end position="60"/>
    </location>
</feature>
<dbReference type="Gene3D" id="1.10.150.320">
    <property type="entry name" value="Photosystem II 12 kDa extrinsic protein"/>
    <property type="match status" value="1"/>
</dbReference>
<dbReference type="InterPro" id="IPR004509">
    <property type="entry name" value="Competence_ComEA_HhH"/>
</dbReference>
<dbReference type="PANTHER" id="PTHR21180">
    <property type="entry name" value="ENDONUCLEASE/EXONUCLEASE/PHOSPHATASE FAMILY DOMAIN-CONTAINING PROTEIN 1"/>
    <property type="match status" value="1"/>
</dbReference>
<dbReference type="Pfam" id="PF12836">
    <property type="entry name" value="HHH_3"/>
    <property type="match status" value="1"/>
</dbReference>
<feature type="signal peptide" evidence="1">
    <location>
        <begin position="1"/>
        <end position="29"/>
    </location>
</feature>
<dbReference type="InterPro" id="IPR010994">
    <property type="entry name" value="RuvA_2-like"/>
</dbReference>
<protein>
    <submittedName>
        <fullName evidence="3">Competence protein ComEA</fullName>
    </submittedName>
</protein>
<dbReference type="GO" id="GO:0015628">
    <property type="term" value="P:protein secretion by the type II secretion system"/>
    <property type="evidence" value="ECO:0007669"/>
    <property type="project" value="TreeGrafter"/>
</dbReference>
<reference evidence="3 4" key="1">
    <citation type="submission" date="2018-03" db="EMBL/GenBank/DDBJ databases">
        <authorList>
            <person name="Keele B.F."/>
        </authorList>
    </citation>
    <scope>NUCLEOTIDE SEQUENCE [LARGE SCALE GENOMIC DNA]</scope>
    <source>
        <strain evidence="3 4">D20</strain>
    </source>
</reference>
<organism evidence="3 4">
    <name type="scientific">Pseudothauera lacus</name>
    <dbReference type="NCBI Taxonomy" id="2136175"/>
    <lineage>
        <taxon>Bacteria</taxon>
        <taxon>Pseudomonadati</taxon>
        <taxon>Pseudomonadota</taxon>
        <taxon>Betaproteobacteria</taxon>
        <taxon>Rhodocyclales</taxon>
        <taxon>Zoogloeaceae</taxon>
        <taxon>Pseudothauera</taxon>
    </lineage>
</organism>
<dbReference type="SMART" id="SM00278">
    <property type="entry name" value="HhH1"/>
    <property type="match status" value="2"/>
</dbReference>
<evidence type="ECO:0000313" key="3">
    <source>
        <dbReference type="EMBL" id="PTD96683.1"/>
    </source>
</evidence>
<comment type="caution">
    <text evidence="3">The sequence shown here is derived from an EMBL/GenBank/DDBJ whole genome shotgun (WGS) entry which is preliminary data.</text>
</comment>
<dbReference type="GO" id="GO:0006281">
    <property type="term" value="P:DNA repair"/>
    <property type="evidence" value="ECO:0007669"/>
    <property type="project" value="InterPro"/>
</dbReference>
<name>A0A2T4IFX4_9RHOO</name>
<keyword evidence="4" id="KW-1185">Reference proteome</keyword>
<dbReference type="SUPFAM" id="SSF47781">
    <property type="entry name" value="RuvA domain 2-like"/>
    <property type="match status" value="1"/>
</dbReference>
<accession>A0A2T4IFX4</accession>
<dbReference type="GO" id="GO:0015627">
    <property type="term" value="C:type II protein secretion system complex"/>
    <property type="evidence" value="ECO:0007669"/>
    <property type="project" value="TreeGrafter"/>
</dbReference>
<dbReference type="PANTHER" id="PTHR21180:SF32">
    <property type="entry name" value="ENDONUCLEASE_EXONUCLEASE_PHOSPHATASE FAMILY DOMAIN-CONTAINING PROTEIN 1"/>
    <property type="match status" value="1"/>
</dbReference>
<proteinExistence type="predicted"/>